<feature type="transmembrane region" description="Helical" evidence="5">
    <location>
        <begin position="328"/>
        <end position="350"/>
    </location>
</feature>
<dbReference type="STRING" id="360411.AC812_00230"/>
<evidence type="ECO:0000256" key="1">
    <source>
        <dbReference type="ARBA" id="ARBA00004141"/>
    </source>
</evidence>
<reference evidence="7 8" key="1">
    <citation type="submission" date="2015-07" db="EMBL/GenBank/DDBJ databases">
        <title>Draft genome of Bellilinea caldifistulae DSM 17877.</title>
        <authorList>
            <person name="Hemp J."/>
            <person name="Ward L.M."/>
            <person name="Pace L.A."/>
            <person name="Fischer W.W."/>
        </authorList>
    </citation>
    <scope>NUCLEOTIDE SEQUENCE [LARGE SCALE GENOMIC DNA]</scope>
    <source>
        <strain evidence="7 8">GOMI-1</strain>
    </source>
</reference>
<dbReference type="InterPro" id="IPR004837">
    <property type="entry name" value="NaCa_Exmemb"/>
</dbReference>
<evidence type="ECO:0000256" key="2">
    <source>
        <dbReference type="ARBA" id="ARBA00022692"/>
    </source>
</evidence>
<feature type="transmembrane region" description="Helical" evidence="5">
    <location>
        <begin position="239"/>
        <end position="262"/>
    </location>
</feature>
<evidence type="ECO:0000256" key="3">
    <source>
        <dbReference type="ARBA" id="ARBA00022989"/>
    </source>
</evidence>
<evidence type="ECO:0000313" key="7">
    <source>
        <dbReference type="EMBL" id="KPL79290.1"/>
    </source>
</evidence>
<feature type="domain" description="Sodium/calcium exchanger membrane region" evidence="6">
    <location>
        <begin position="175"/>
        <end position="317"/>
    </location>
</feature>
<dbReference type="Gene3D" id="1.20.1420.30">
    <property type="entry name" value="NCX, central ion-binding region"/>
    <property type="match status" value="1"/>
</dbReference>
<keyword evidence="4 5" id="KW-0472">Membrane</keyword>
<dbReference type="InterPro" id="IPR044880">
    <property type="entry name" value="NCX_ion-bd_dom_sf"/>
</dbReference>
<dbReference type="GO" id="GO:0005886">
    <property type="term" value="C:plasma membrane"/>
    <property type="evidence" value="ECO:0007669"/>
    <property type="project" value="TreeGrafter"/>
</dbReference>
<gene>
    <name evidence="7" type="ORF">AC812_00230</name>
</gene>
<keyword evidence="2 5" id="KW-0812">Transmembrane</keyword>
<feature type="transmembrane region" description="Helical" evidence="5">
    <location>
        <begin position="274"/>
        <end position="292"/>
    </location>
</feature>
<dbReference type="RefSeq" id="WP_061912959.1">
    <property type="nucleotide sequence ID" value="NZ_DF967971.1"/>
</dbReference>
<evidence type="ECO:0000259" key="6">
    <source>
        <dbReference type="Pfam" id="PF01699"/>
    </source>
</evidence>
<dbReference type="NCBIfam" id="TIGR00367">
    <property type="entry name" value="calcium/sodium antiporter"/>
    <property type="match status" value="1"/>
</dbReference>
<organism evidence="7 8">
    <name type="scientific">Bellilinea caldifistulae</name>
    <dbReference type="NCBI Taxonomy" id="360411"/>
    <lineage>
        <taxon>Bacteria</taxon>
        <taxon>Bacillati</taxon>
        <taxon>Chloroflexota</taxon>
        <taxon>Anaerolineae</taxon>
        <taxon>Anaerolineales</taxon>
        <taxon>Anaerolineaceae</taxon>
        <taxon>Bellilinea</taxon>
    </lineage>
</organism>
<evidence type="ECO:0000256" key="5">
    <source>
        <dbReference type="SAM" id="Phobius"/>
    </source>
</evidence>
<protein>
    <submittedName>
        <fullName evidence="7">Sodium:calcium antiporter</fullName>
    </submittedName>
</protein>
<feature type="domain" description="Sodium/calcium exchanger membrane region" evidence="6">
    <location>
        <begin position="2"/>
        <end position="142"/>
    </location>
</feature>
<feature type="transmembrane region" description="Helical" evidence="5">
    <location>
        <begin position="304"/>
        <end position="322"/>
    </location>
</feature>
<keyword evidence="3 5" id="KW-1133">Transmembrane helix</keyword>
<dbReference type="Proteomes" id="UP000050514">
    <property type="component" value="Unassembled WGS sequence"/>
</dbReference>
<comment type="subcellular location">
    <subcellularLocation>
        <location evidence="1">Membrane</location>
        <topology evidence="1">Multi-pass membrane protein</topology>
    </subcellularLocation>
</comment>
<dbReference type="OrthoDB" id="9794225at2"/>
<dbReference type="GO" id="GO:0008273">
    <property type="term" value="F:calcium, potassium:sodium antiporter activity"/>
    <property type="evidence" value="ECO:0007669"/>
    <property type="project" value="TreeGrafter"/>
</dbReference>
<dbReference type="Pfam" id="PF01699">
    <property type="entry name" value="Na_Ca_ex"/>
    <property type="match status" value="2"/>
</dbReference>
<feature type="transmembrane region" description="Helical" evidence="5">
    <location>
        <begin position="101"/>
        <end position="118"/>
    </location>
</feature>
<accession>A0A0N8GNX2</accession>
<dbReference type="PATRIC" id="fig|360411.5.peg.1775"/>
<sequence length="370" mass="39174">MSVLMVAGGLILLIAGGEGLVRGASRLAAALGISPLIIGLTVVAFGTSSPEFAVSLIASLSGQAGLTVGNVIGSNIFNVLFILGLSAMITPLTISQQLVRLDVPLMVLVSLLTLLLTLDGRFSQMEGIIFFAGLIGYLYLLFRISQRESAEVKEEYEHEFGSPPQSAPRRLGLNTLLAVAGLVMLGLGSRWLVQGSVEIARALGISELVIGLTIIAAGTSMPEVITSVIASLRGERDIAVGNVVGSNLFNLLGVLGLTALITPGGVAIPESARTFDLPVMTAVALACIPIFFSGTKILRREGALFFFYYIAYTAYLILDAVRHPILPLFSQIMLGFALPITALTLAIVMIRVIRQRRQLSSPLTPPGRMD</sequence>
<proteinExistence type="predicted"/>
<dbReference type="AlphaFoldDB" id="A0A0N8GNX2"/>
<feature type="transmembrane region" description="Helical" evidence="5">
    <location>
        <begin position="27"/>
        <end position="45"/>
    </location>
</feature>
<dbReference type="InterPro" id="IPR004481">
    <property type="entry name" value="K/Na/Ca-exchanger"/>
</dbReference>
<dbReference type="EMBL" id="LGHJ01000001">
    <property type="protein sequence ID" value="KPL79290.1"/>
    <property type="molecule type" value="Genomic_DNA"/>
</dbReference>
<name>A0A0N8GNX2_9CHLR</name>
<dbReference type="PANTHER" id="PTHR10846">
    <property type="entry name" value="SODIUM/POTASSIUM/CALCIUM EXCHANGER"/>
    <property type="match status" value="1"/>
</dbReference>
<dbReference type="GO" id="GO:0005262">
    <property type="term" value="F:calcium channel activity"/>
    <property type="evidence" value="ECO:0007669"/>
    <property type="project" value="TreeGrafter"/>
</dbReference>
<dbReference type="PANTHER" id="PTHR10846:SF8">
    <property type="entry name" value="INNER MEMBRANE PROTEIN YRBG"/>
    <property type="match status" value="1"/>
</dbReference>
<feature type="transmembrane region" description="Helical" evidence="5">
    <location>
        <begin position="124"/>
        <end position="142"/>
    </location>
</feature>
<keyword evidence="8" id="KW-1185">Reference proteome</keyword>
<feature type="transmembrane region" description="Helical" evidence="5">
    <location>
        <begin position="171"/>
        <end position="193"/>
    </location>
</feature>
<comment type="caution">
    <text evidence="7">The sequence shown here is derived from an EMBL/GenBank/DDBJ whole genome shotgun (WGS) entry which is preliminary data.</text>
</comment>
<dbReference type="GO" id="GO:0006874">
    <property type="term" value="P:intracellular calcium ion homeostasis"/>
    <property type="evidence" value="ECO:0007669"/>
    <property type="project" value="TreeGrafter"/>
</dbReference>
<evidence type="ECO:0000256" key="4">
    <source>
        <dbReference type="ARBA" id="ARBA00023136"/>
    </source>
</evidence>
<evidence type="ECO:0000313" key="8">
    <source>
        <dbReference type="Proteomes" id="UP000050514"/>
    </source>
</evidence>